<dbReference type="InterPro" id="IPR010264">
    <property type="entry name" value="Self-incomp_S1"/>
</dbReference>
<evidence type="ECO:0000256" key="4">
    <source>
        <dbReference type="ARBA" id="ARBA00022525"/>
    </source>
</evidence>
<evidence type="ECO:0000256" key="5">
    <source>
        <dbReference type="ARBA" id="ARBA00022729"/>
    </source>
</evidence>
<dbReference type="GO" id="GO:0060320">
    <property type="term" value="P:rejection of self pollen"/>
    <property type="evidence" value="ECO:0007669"/>
    <property type="project" value="UniProtKB-KW"/>
</dbReference>
<accession>A0AAV0IEU4</accession>
<comment type="subcellular location">
    <subcellularLocation>
        <location evidence="1 6">Secreted</location>
    </subcellularLocation>
</comment>
<comment type="similarity">
    <text evidence="2 6">Belongs to the plant self-incompatibility (S1) protein family.</text>
</comment>
<gene>
    <name evidence="7" type="ORF">LITE_LOCUS8464</name>
</gene>
<keyword evidence="4 6" id="KW-0964">Secreted</keyword>
<comment type="caution">
    <text evidence="7">The sequence shown here is derived from an EMBL/GenBank/DDBJ whole genome shotgun (WGS) entry which is preliminary data.</text>
</comment>
<keyword evidence="8" id="KW-1185">Reference proteome</keyword>
<dbReference type="GO" id="GO:0005576">
    <property type="term" value="C:extracellular region"/>
    <property type="evidence" value="ECO:0007669"/>
    <property type="project" value="UniProtKB-SubCell"/>
</dbReference>
<feature type="signal peptide" evidence="6">
    <location>
        <begin position="1"/>
        <end position="27"/>
    </location>
</feature>
<keyword evidence="5 6" id="KW-0732">Signal</keyword>
<evidence type="ECO:0000313" key="7">
    <source>
        <dbReference type="EMBL" id="CAI0394820.1"/>
    </source>
</evidence>
<protein>
    <recommendedName>
        <fullName evidence="6">S-protein homolog</fullName>
    </recommendedName>
</protein>
<organism evidence="7 8">
    <name type="scientific">Linum tenue</name>
    <dbReference type="NCBI Taxonomy" id="586396"/>
    <lineage>
        <taxon>Eukaryota</taxon>
        <taxon>Viridiplantae</taxon>
        <taxon>Streptophyta</taxon>
        <taxon>Embryophyta</taxon>
        <taxon>Tracheophyta</taxon>
        <taxon>Spermatophyta</taxon>
        <taxon>Magnoliopsida</taxon>
        <taxon>eudicotyledons</taxon>
        <taxon>Gunneridae</taxon>
        <taxon>Pentapetalae</taxon>
        <taxon>rosids</taxon>
        <taxon>fabids</taxon>
        <taxon>Malpighiales</taxon>
        <taxon>Linaceae</taxon>
        <taxon>Linum</taxon>
    </lineage>
</organism>
<dbReference type="Pfam" id="PF05938">
    <property type="entry name" value="Self-incomp_S1"/>
    <property type="match status" value="1"/>
</dbReference>
<dbReference type="PANTHER" id="PTHR31232:SF156">
    <property type="entry name" value="PLANT SELF-INCOMPATIBILITY PROTEIN S1 FAMILY-RELATED"/>
    <property type="match status" value="1"/>
</dbReference>
<sequence length="126" mass="14102">MVINKALLSTTVLATTMIIVARPTVQATVYITNHLTKKILIVHCRSKDDDLGVHAVAVGATIHWSFGQNLFGGTLFWCKLAVEDKRIIFVAYDQGVDDVKGDWYVRDEGVYGIHNLTFLRAAWTRP</sequence>
<feature type="chain" id="PRO_5043105303" description="S-protein homolog" evidence="6">
    <location>
        <begin position="28"/>
        <end position="126"/>
    </location>
</feature>
<evidence type="ECO:0000256" key="2">
    <source>
        <dbReference type="ARBA" id="ARBA00005581"/>
    </source>
</evidence>
<dbReference type="AlphaFoldDB" id="A0AAV0IEU4"/>
<reference evidence="7" key="1">
    <citation type="submission" date="2022-08" db="EMBL/GenBank/DDBJ databases">
        <authorList>
            <person name="Gutierrez-Valencia J."/>
        </authorList>
    </citation>
    <scope>NUCLEOTIDE SEQUENCE</scope>
</reference>
<dbReference type="PANTHER" id="PTHR31232">
    <property type="match status" value="1"/>
</dbReference>
<evidence type="ECO:0000256" key="3">
    <source>
        <dbReference type="ARBA" id="ARBA00022471"/>
    </source>
</evidence>
<dbReference type="Proteomes" id="UP001154282">
    <property type="component" value="Unassembled WGS sequence"/>
</dbReference>
<keyword evidence="3 6" id="KW-0713">Self-incompatibility</keyword>
<proteinExistence type="inferred from homology"/>
<name>A0AAV0IEU4_9ROSI</name>
<evidence type="ECO:0000256" key="1">
    <source>
        <dbReference type="ARBA" id="ARBA00004613"/>
    </source>
</evidence>
<evidence type="ECO:0000313" key="8">
    <source>
        <dbReference type="Proteomes" id="UP001154282"/>
    </source>
</evidence>
<evidence type="ECO:0000256" key="6">
    <source>
        <dbReference type="RuleBase" id="RU367044"/>
    </source>
</evidence>
<dbReference type="EMBL" id="CAMGYJ010000003">
    <property type="protein sequence ID" value="CAI0394820.1"/>
    <property type="molecule type" value="Genomic_DNA"/>
</dbReference>